<proteinExistence type="predicted"/>
<name>A0A7J9RYL0_SULOH</name>
<protein>
    <submittedName>
        <fullName evidence="1">Uncharacterized protein</fullName>
    </submittedName>
</protein>
<comment type="caution">
    <text evidence="1">The sequence shown here is derived from an EMBL/GenBank/DDBJ whole genome shotgun (WGS) entry which is preliminary data.</text>
</comment>
<evidence type="ECO:0000313" key="2">
    <source>
        <dbReference type="Proteomes" id="UP000582213"/>
    </source>
</evidence>
<gene>
    <name evidence="1" type="ORF">HNQ62_002924</name>
</gene>
<accession>A0A7J9RYL0</accession>
<sequence length="32" mass="3706">MKGFETFKSVGEDEGRGKNIIVKDFVQWFSIL</sequence>
<dbReference type="Proteomes" id="UP000582213">
    <property type="component" value="Unassembled WGS sequence"/>
</dbReference>
<evidence type="ECO:0000313" key="1">
    <source>
        <dbReference type="EMBL" id="MBB5255149.1"/>
    </source>
</evidence>
<dbReference type="AlphaFoldDB" id="A0A7J9RYL0"/>
<organism evidence="1 2">
    <name type="scientific">Sulfurisphaera ohwakuensis</name>
    <dbReference type="NCBI Taxonomy" id="69656"/>
    <lineage>
        <taxon>Archaea</taxon>
        <taxon>Thermoproteota</taxon>
        <taxon>Thermoprotei</taxon>
        <taxon>Sulfolobales</taxon>
        <taxon>Sulfolobaceae</taxon>
        <taxon>Sulfurisphaera</taxon>
    </lineage>
</organism>
<reference evidence="1 2" key="1">
    <citation type="submission" date="2020-08" db="EMBL/GenBank/DDBJ databases">
        <title>Genomic Encyclopedia of Type Strains, Phase IV (KMG-IV): sequencing the most valuable type-strain genomes for metagenomic binning, comparative biology and taxonomic classification.</title>
        <authorList>
            <person name="Goeker M."/>
        </authorList>
    </citation>
    <scope>NUCLEOTIDE SEQUENCE [LARGE SCALE GENOMIC DNA]</scope>
    <source>
        <strain evidence="1 2">DSM 12421</strain>
    </source>
</reference>
<dbReference type="EMBL" id="JACHFY010000046">
    <property type="protein sequence ID" value="MBB5255149.1"/>
    <property type="molecule type" value="Genomic_DNA"/>
</dbReference>